<evidence type="ECO:0000313" key="9">
    <source>
        <dbReference type="Proteomes" id="UP000001732"/>
    </source>
</evidence>
<gene>
    <name evidence="8" type="ordered locus">COPRO5265_1130</name>
</gene>
<dbReference type="PROSITE" id="PS50850">
    <property type="entry name" value="MFS"/>
    <property type="match status" value="1"/>
</dbReference>
<evidence type="ECO:0000256" key="3">
    <source>
        <dbReference type="ARBA" id="ARBA00022692"/>
    </source>
</evidence>
<dbReference type="PANTHER" id="PTHR43124:SF3">
    <property type="entry name" value="CHLORAMPHENICOL EFFLUX PUMP RV0191"/>
    <property type="match status" value="1"/>
</dbReference>
<name>B5Y9J2_COPPD</name>
<dbReference type="Gene3D" id="1.20.1250.20">
    <property type="entry name" value="MFS general substrate transporter like domains"/>
    <property type="match status" value="2"/>
</dbReference>
<feature type="transmembrane region" description="Helical" evidence="6">
    <location>
        <begin position="292"/>
        <end position="311"/>
    </location>
</feature>
<dbReference type="InterPro" id="IPR036259">
    <property type="entry name" value="MFS_trans_sf"/>
</dbReference>
<dbReference type="CDD" id="cd06174">
    <property type="entry name" value="MFS"/>
    <property type="match status" value="1"/>
</dbReference>
<feature type="transmembrane region" description="Helical" evidence="6">
    <location>
        <begin position="12"/>
        <end position="30"/>
    </location>
</feature>
<dbReference type="EMBL" id="CP001145">
    <property type="protein sequence ID" value="ACI18046.1"/>
    <property type="molecule type" value="Genomic_DNA"/>
</dbReference>
<dbReference type="RefSeq" id="WP_012544696.1">
    <property type="nucleotide sequence ID" value="NC_011295.1"/>
</dbReference>
<evidence type="ECO:0000256" key="4">
    <source>
        <dbReference type="ARBA" id="ARBA00022989"/>
    </source>
</evidence>
<evidence type="ECO:0000256" key="5">
    <source>
        <dbReference type="ARBA" id="ARBA00023136"/>
    </source>
</evidence>
<dbReference type="eggNOG" id="COG2271">
    <property type="taxonomic scope" value="Bacteria"/>
</dbReference>
<dbReference type="InterPro" id="IPR020846">
    <property type="entry name" value="MFS_dom"/>
</dbReference>
<keyword evidence="4 6" id="KW-1133">Transmembrane helix</keyword>
<feature type="transmembrane region" description="Helical" evidence="6">
    <location>
        <begin position="79"/>
        <end position="96"/>
    </location>
</feature>
<feature type="transmembrane region" description="Helical" evidence="6">
    <location>
        <begin position="317"/>
        <end position="335"/>
    </location>
</feature>
<dbReference type="HOGENOM" id="CLU_001265_62_1_9"/>
<keyword evidence="9" id="KW-1185">Reference proteome</keyword>
<dbReference type="Proteomes" id="UP000001732">
    <property type="component" value="Chromosome"/>
</dbReference>
<comment type="subcellular location">
    <subcellularLocation>
        <location evidence="1">Cell membrane</location>
        <topology evidence="1">Multi-pass membrane protein</topology>
    </subcellularLocation>
</comment>
<feature type="transmembrane region" description="Helical" evidence="6">
    <location>
        <begin position="222"/>
        <end position="245"/>
    </location>
</feature>
<dbReference type="AlphaFoldDB" id="B5Y9J2"/>
<feature type="transmembrane region" description="Helical" evidence="6">
    <location>
        <begin position="382"/>
        <end position="405"/>
    </location>
</feature>
<evidence type="ECO:0000256" key="1">
    <source>
        <dbReference type="ARBA" id="ARBA00004651"/>
    </source>
</evidence>
<dbReference type="PANTHER" id="PTHR43124">
    <property type="entry name" value="PURINE EFFLUX PUMP PBUE"/>
    <property type="match status" value="1"/>
</dbReference>
<evidence type="ECO:0000256" key="6">
    <source>
        <dbReference type="SAM" id="Phobius"/>
    </source>
</evidence>
<reference evidence="9" key="1">
    <citation type="submission" date="2008-08" db="EMBL/GenBank/DDBJ databases">
        <title>The complete genome sequence of Coprothermobacter proteolyticus strain ATCC 5245 / DSM 5265 / BT.</title>
        <authorList>
            <person name="Dodson R.J."/>
            <person name="Durkin A.S."/>
            <person name="Wu M."/>
            <person name="Eisen J."/>
            <person name="Sutton G."/>
        </authorList>
    </citation>
    <scope>NUCLEOTIDE SEQUENCE [LARGE SCALE GENOMIC DNA]</scope>
    <source>
        <strain evidence="9">ATCC 35245 / DSM 5265 / OCM 4 / BT</strain>
    </source>
</reference>
<evidence type="ECO:0000256" key="2">
    <source>
        <dbReference type="ARBA" id="ARBA00022475"/>
    </source>
</evidence>
<feature type="transmembrane region" description="Helical" evidence="6">
    <location>
        <begin position="347"/>
        <end position="370"/>
    </location>
</feature>
<keyword evidence="5 6" id="KW-0472">Membrane</keyword>
<dbReference type="InterPro" id="IPR011701">
    <property type="entry name" value="MFS"/>
</dbReference>
<dbReference type="KEGG" id="cpo:COPRO5265_1130"/>
<feature type="transmembrane region" description="Helical" evidence="6">
    <location>
        <begin position="127"/>
        <end position="148"/>
    </location>
</feature>
<keyword evidence="2" id="KW-1003">Cell membrane</keyword>
<sequence>MTESFKRTRSITVAAGLSAYFFVFFVRTALTVVQPDLQSSFGLTASQFSLLASLYFYTYALMQVPAGVLIDYWGPRKSISLAMILASVGSWIFASAPSFLVLLWGRFISALGVSPVYIAVLKLNSSWFLPVEFIALTGITTFIGNLGALVSSGPLAVLVSKVGWRNSFYAVGVITAIISVAAFFLIKDKPSLVGFEDLKEETQLTWKETLEGLKKVLRNRQIWFPTLIYFFSLAPIMTLQAAWGVPMVQNLAHAGKISASYSVMLIAIGFMTAALLSGLLTARMGEFKFAKIFLGMNMILMFSLLTASMWPFWCYPLWFFLSGFTSAGYMPVWNWGKEIAGTKFSGIGMALVNGGGFLGAAFGQLFYGVVLDLLAWEQQPVLAFNMSNLLLALSSVLAFMSLVLFESAQRSKRRL</sequence>
<dbReference type="GO" id="GO:0005886">
    <property type="term" value="C:plasma membrane"/>
    <property type="evidence" value="ECO:0007669"/>
    <property type="project" value="UniProtKB-SubCell"/>
</dbReference>
<dbReference type="STRING" id="309798.COPRO5265_1130"/>
<organism evidence="8 9">
    <name type="scientific">Coprothermobacter proteolyticus (strain ATCC 35245 / DSM 5265 / OCM 4 / BT)</name>
    <dbReference type="NCBI Taxonomy" id="309798"/>
    <lineage>
        <taxon>Bacteria</taxon>
        <taxon>Pseudomonadati</taxon>
        <taxon>Coprothermobacterota</taxon>
        <taxon>Coprothermobacteria</taxon>
        <taxon>Coprothermobacterales</taxon>
        <taxon>Coprothermobacteraceae</taxon>
        <taxon>Coprothermobacter</taxon>
    </lineage>
</organism>
<keyword evidence="3 6" id="KW-0812">Transmembrane</keyword>
<feature type="transmembrane region" description="Helical" evidence="6">
    <location>
        <begin position="168"/>
        <end position="186"/>
    </location>
</feature>
<feature type="transmembrane region" description="Helical" evidence="6">
    <location>
        <begin position="257"/>
        <end position="280"/>
    </location>
</feature>
<feature type="domain" description="Major facilitator superfamily (MFS) profile" evidence="7">
    <location>
        <begin position="12"/>
        <end position="410"/>
    </location>
</feature>
<feature type="transmembrane region" description="Helical" evidence="6">
    <location>
        <begin position="102"/>
        <end position="120"/>
    </location>
</feature>
<accession>B5Y9J2</accession>
<dbReference type="SUPFAM" id="SSF103473">
    <property type="entry name" value="MFS general substrate transporter"/>
    <property type="match status" value="1"/>
</dbReference>
<proteinExistence type="predicted"/>
<dbReference type="Pfam" id="PF07690">
    <property type="entry name" value="MFS_1"/>
    <property type="match status" value="1"/>
</dbReference>
<evidence type="ECO:0000313" key="8">
    <source>
        <dbReference type="EMBL" id="ACI18046.1"/>
    </source>
</evidence>
<dbReference type="InterPro" id="IPR050189">
    <property type="entry name" value="MFS_Efflux_Transporters"/>
</dbReference>
<reference evidence="8 9" key="2">
    <citation type="journal article" date="2014" name="Genome Announc.">
        <title>Complete Genome Sequence of Coprothermobacter proteolyticus DSM 5265.</title>
        <authorList>
            <person name="Alexiev A."/>
            <person name="Coil D.A."/>
            <person name="Badger J.H."/>
            <person name="Enticknap J."/>
            <person name="Ward N."/>
            <person name="Robb F.T."/>
            <person name="Eisen J.A."/>
        </authorList>
    </citation>
    <scope>NUCLEOTIDE SEQUENCE [LARGE SCALE GENOMIC DNA]</scope>
    <source>
        <strain evidence="9">ATCC 35245 / DSM 5265 / OCM 4 / BT</strain>
    </source>
</reference>
<dbReference type="GO" id="GO:0022857">
    <property type="term" value="F:transmembrane transporter activity"/>
    <property type="evidence" value="ECO:0007669"/>
    <property type="project" value="InterPro"/>
</dbReference>
<protein>
    <submittedName>
        <fullName evidence="8">Transporter, major facilitator family</fullName>
    </submittedName>
</protein>
<evidence type="ECO:0000259" key="7">
    <source>
        <dbReference type="PROSITE" id="PS50850"/>
    </source>
</evidence>
<dbReference type="OrthoDB" id="9773404at2"/>
<feature type="transmembrane region" description="Helical" evidence="6">
    <location>
        <begin position="50"/>
        <end position="72"/>
    </location>
</feature>